<feature type="signal peptide" evidence="2">
    <location>
        <begin position="1"/>
        <end position="29"/>
    </location>
</feature>
<evidence type="ECO:0000256" key="2">
    <source>
        <dbReference type="SAM" id="SignalP"/>
    </source>
</evidence>
<dbReference type="OrthoDB" id="252647at2759"/>
<accession>A0A3R7LFB1</accession>
<dbReference type="RefSeq" id="XP_029226756.1">
    <property type="nucleotide sequence ID" value="XM_029373121.1"/>
</dbReference>
<name>A0A3R7LFB1_9TRYP</name>
<feature type="region of interest" description="Disordered" evidence="1">
    <location>
        <begin position="315"/>
        <end position="378"/>
    </location>
</feature>
<dbReference type="PROSITE" id="PS51257">
    <property type="entry name" value="PROKAR_LIPOPROTEIN"/>
    <property type="match status" value="1"/>
</dbReference>
<protein>
    <submittedName>
        <fullName evidence="3">Uncharacterized protein</fullName>
    </submittedName>
</protein>
<keyword evidence="2" id="KW-0732">Signal</keyword>
<dbReference type="EMBL" id="MKKU01000414">
    <property type="protein sequence ID" value="RNF13273.1"/>
    <property type="molecule type" value="Genomic_DNA"/>
</dbReference>
<gene>
    <name evidence="3" type="ORF">Tco025E_06241</name>
</gene>
<sequence length="378" mass="40291">MFPRRRCLLGGSPLLALLACLQLAAGVRAGSPDCNCNNGAVTRTEPRCECGCLGDYLPPHCLYAAHDVVSMQLWLSQSGNSTMGGGGGVSENVSLFAADVIAGLSSALAQKPGDGTLRFLWAKSAALSGPGEKSHVVMAVVSMPGWLAQRLLADAARGRTAGYAFANSRTGAAYAVAAVFEDAPGPPLPQRYTESSLAVYWGVDDLWYVSCSNLLWPLLALLVALLLPWAEKRLTLNTEFNATSISVRPPGAKAAEARVPGKGGDKGGVGGRRRMQLLWRKGGGKRRKRTSMVYEGKDLAASMRNFERRRKKLLSGPADTAEPARVAHEATNPLAPRRNGGWRRKEAAVRIKRQAGGEGSNRDQITVVVTSPTRGDKK</sequence>
<evidence type="ECO:0000256" key="1">
    <source>
        <dbReference type="SAM" id="MobiDB-lite"/>
    </source>
</evidence>
<proteinExistence type="predicted"/>
<feature type="chain" id="PRO_5018536267" evidence="2">
    <location>
        <begin position="30"/>
        <end position="378"/>
    </location>
</feature>
<evidence type="ECO:0000313" key="3">
    <source>
        <dbReference type="EMBL" id="RNF13273.1"/>
    </source>
</evidence>
<organism evidence="3 4">
    <name type="scientific">Trypanosoma conorhini</name>
    <dbReference type="NCBI Taxonomy" id="83891"/>
    <lineage>
        <taxon>Eukaryota</taxon>
        <taxon>Discoba</taxon>
        <taxon>Euglenozoa</taxon>
        <taxon>Kinetoplastea</taxon>
        <taxon>Metakinetoplastina</taxon>
        <taxon>Trypanosomatida</taxon>
        <taxon>Trypanosomatidae</taxon>
        <taxon>Trypanosoma</taxon>
    </lineage>
</organism>
<dbReference type="Proteomes" id="UP000284403">
    <property type="component" value="Unassembled WGS sequence"/>
</dbReference>
<dbReference type="AlphaFoldDB" id="A0A3R7LFB1"/>
<reference evidence="3 4" key="1">
    <citation type="journal article" date="2018" name="BMC Genomics">
        <title>Genomic comparison of Trypanosoma conorhini and Trypanosoma rangeli to Trypanosoma cruzi strains of high and low virulence.</title>
        <authorList>
            <person name="Bradwell K.R."/>
            <person name="Koparde V.N."/>
            <person name="Matveyev A.V."/>
            <person name="Serrano M.G."/>
            <person name="Alves J.M."/>
            <person name="Parikh H."/>
            <person name="Huang B."/>
            <person name="Lee V."/>
            <person name="Espinosa-Alvarez O."/>
            <person name="Ortiz P.A."/>
            <person name="Costa-Martins A.G."/>
            <person name="Teixeira M.M."/>
            <person name="Buck G.A."/>
        </authorList>
    </citation>
    <scope>NUCLEOTIDE SEQUENCE [LARGE SCALE GENOMIC DNA]</scope>
    <source>
        <strain evidence="3 4">025E</strain>
    </source>
</reference>
<keyword evidence="4" id="KW-1185">Reference proteome</keyword>
<evidence type="ECO:0000313" key="4">
    <source>
        <dbReference type="Proteomes" id="UP000284403"/>
    </source>
</evidence>
<dbReference type="GeneID" id="40319852"/>
<feature type="compositionally biased region" description="Polar residues" evidence="1">
    <location>
        <begin position="362"/>
        <end position="378"/>
    </location>
</feature>
<comment type="caution">
    <text evidence="3">The sequence shown here is derived from an EMBL/GenBank/DDBJ whole genome shotgun (WGS) entry which is preliminary data.</text>
</comment>